<proteinExistence type="predicted"/>
<dbReference type="InterPro" id="IPR052047">
    <property type="entry name" value="GH94_Enzymes"/>
</dbReference>
<dbReference type="SUPFAM" id="SSF74650">
    <property type="entry name" value="Galactose mutarotase-like"/>
    <property type="match status" value="2"/>
</dbReference>
<dbReference type="PANTHER" id="PTHR37469:SF2">
    <property type="entry name" value="CELLOBIONIC ACID PHOSPHORYLASE"/>
    <property type="match status" value="1"/>
</dbReference>
<evidence type="ECO:0000259" key="7">
    <source>
        <dbReference type="Pfam" id="PF10091"/>
    </source>
</evidence>
<dbReference type="Pfam" id="PF03633">
    <property type="entry name" value="Glyco_hydro_65C"/>
    <property type="match status" value="1"/>
</dbReference>
<dbReference type="Gene3D" id="1.50.10.10">
    <property type="match status" value="1"/>
</dbReference>
<name>A0A4R6QN09_9BURK</name>
<dbReference type="InterPro" id="IPR005194">
    <property type="entry name" value="Glyco_hydro_65_C"/>
</dbReference>
<dbReference type="InterPro" id="IPR037824">
    <property type="entry name" value="GH94N_2_NdvB"/>
</dbReference>
<feature type="domain" description="Glycosyl hydrolase 94 supersandwich" evidence="6">
    <location>
        <begin position="1599"/>
        <end position="1881"/>
    </location>
</feature>
<dbReference type="EMBL" id="SNXS01000004">
    <property type="protein sequence ID" value="TDP64278.1"/>
    <property type="molecule type" value="Genomic_DNA"/>
</dbReference>
<dbReference type="RefSeq" id="WP_133702095.1">
    <property type="nucleotide sequence ID" value="NZ_SNXS01000004.1"/>
</dbReference>
<dbReference type="SMART" id="SM01068">
    <property type="entry name" value="CBM_X"/>
    <property type="match status" value="2"/>
</dbReference>
<reference evidence="9 10" key="1">
    <citation type="submission" date="2019-03" db="EMBL/GenBank/DDBJ databases">
        <title>Genomic Encyclopedia of Type Strains, Phase IV (KMG-IV): sequencing the most valuable type-strain genomes for metagenomic binning, comparative biology and taxonomic classification.</title>
        <authorList>
            <person name="Goeker M."/>
        </authorList>
    </citation>
    <scope>NUCLEOTIDE SEQUENCE [LARGE SCALE GENOMIC DNA]</scope>
    <source>
        <strain evidence="9 10">DSM 16998</strain>
    </source>
</reference>
<evidence type="ECO:0000259" key="6">
    <source>
        <dbReference type="Pfam" id="PF06165"/>
    </source>
</evidence>
<dbReference type="InterPro" id="IPR037018">
    <property type="entry name" value="GH65_N"/>
</dbReference>
<evidence type="ECO:0000259" key="5">
    <source>
        <dbReference type="Pfam" id="PF03633"/>
    </source>
</evidence>
<dbReference type="Gene3D" id="2.60.420.10">
    <property type="entry name" value="Maltose phosphorylase, domain 3"/>
    <property type="match status" value="1"/>
</dbReference>
<sequence length="2928" mass="321738">MAVGNLAARVWHTATAGQWRQWGRLSLGRLDLGREEAPLREALFSADQMAAHGLALAHQHVLDPQRRPDQLLARLRANEEVLTGVGKLLAEAVAAELPITPAAEWLLDNLYLIEEEIRTARRHLPKGYSRELPRLAARSGDAQGVGRPRVYELALQAIAHADGSLSRGTLSRFVAAYQSVQPLTLGELWAFPIMLRLALIENLRRVGVSVSLGRQDRDAADGWAQSMLEALELRSSDLILVIADMARAAPTLSSAFVAAFARRLQGQGAQLALPLTWVEQRLADQGQSIEQMVHLQSQSQAASQVSVANSIGSLRLLGAINWPEFVENLSNVEQTLRRDPSAVYEQMDFITRDAYRLAVERLARRSGRSELEVASHAVELAELATQRLSDAQGLERQGHVGYYLLGNGRSALEQLLGLRVSRWRARHPAWAMPLRAYVGAGLAGALLLAAGPFLKVALGAQLPPWALVGLGLLLLLATWQLSLALLNWVVTLFVRPQVLPRMDYALGLPASARTLVVVPTMLSSPAGIESLLEGLELRFLANRDAQLQFALLTDLADAREEHRPEDAGLIALASAGIAALNVRYAGSGGSAPFLLLHRPRRWNPGQGHWMGRERKRGKLADLNALLRGRANAGPDEAFSHLVGDRSALAAVRYVITLDTDTQLPRGSALQLAASMAHPLNRPRFGSGVQARRVVEGHAILQPRVGLSLPSTARSGYARLHGGEPGIDPYTRAVSDVYQDLFDEGSFIGKGIYDVDAFEYALGEQLPDNRILSHDLLEGCYARAGLLSDVQLMEEAPLRYGADVARRHRWIRGDWQLLGWLRARLYLLPDRPLNPLSALSRWKLFDNLRRSLGPAVLLSLLLIGWLALPEPGMWTVRVLLIIGLVPLTAQLLDLLKRPLNLTGLNPRHVGVQPFGQQLLQLVQTLACLPHEAGYTLHAIAVTLWRSVATKRNLLEWTASADVRQGAPAGSLRALGQTAARMWLGPLVAALAAAALLRLRPEALPQAAPMLLLWLASPLLMWWLDRPLRARRPALSQAQQRYLRAMARRTWAFFDTCVGAEDNHLPPDNLQEHPVPRIAHRTSPTNIGFALLANLTAHDLGYITLSQMLARIGATLDTLERLERHRGHFLNWYDTQTLEPLRPRYVSTVDSGNLMAQLLTLRGGLLTMADESLLTPTWCAGLADTYALLREALTESESTLPLAAFEQLLQRWCDTPIVTLGGLRQALESLHAACTELLAAVALQALTGEAKRWAQRLTLQCLAALDELADLLPDADTPLEHPHLAGDATLRELAGRVDASEAAQACLARLEALAARAGALCEMEQGFLYDSFRHQMVIGYNVDEHSADTGYYDLLASEARLGVFAAIALGQLPQESWFALGRQLSTVNGEPVLMSWSGSMFEYLMPMLLMPSDAHTLLDQSCMAAVGRQIEYGRERGVPWGISESGYNATDAALNYQYRAFGVPGLGLKRGLAEDLVVAPYASQMALLLEPVAACENLQRLQALGASGIYGFHEAVDFTPLRLPRGQSQAVVRSYMAHHQGMGLLAMAQVLRGPRMQQFFAADPRLLATLPLLHERVPKGVVPHAAAAERAALRSPTSGSEVPVRCFTDPNTPAPEVHLLSNGSYHVMVTQAGGGYSRHRDMAVTRWREDSTCDASGSFCYLRDVDSGAVWSTAHQPTRSTGGHYQAIFSEGRAEFRRRDHGIETHTEIAVSPEDAIELKRVRIKNTSRSTRQIEITSYAEVVLATAASDMQHPAFSKLFVQTEILAETGALLCNRRPRASNDASPWMLQLLAVHGMRGSKGGTVSHETDRARFIGRGGSLQEPLALRQRGPLSNTAGSVLDPVAASRCVVTLGPDQSIIVDIVIGVADSRDGCLALVEKYRDRRLAERVFELAWTHSQVVQRQLNSSEAEVQLYARLASAVIFNQSTLRADPAIIKQNRRGQSGLWGYTISGDLPIVLVQIGDIAHIELVRQLVQAHAWWRLKGLAVDLVVWNEERDIYRQQLHEQILGLVSAGVEAHVIDRPGGIFVRHAEQISYEDRVLLQSVARAVFSDQRGSLAEQLERGPRMERRSNNAATARAGHERRQQPLVASRAYRPQPGPLPGQLSASRGDDLALFNGLGGFSADGREYVIAPAPGQTTPAPWSNVIANPGFGSVISEAGSAYTWFENAHEFRLTPWHNDPVTDACGEVFYLRDEETGHVWSPSRADTTATCTTRHGFGCSRFERTVDGIASELEVFVAVDAAVKFSVLRLTNRSDRPRRLSATGYVEWVLGAVREATAPHLVTSMSGEAGPLMVRNPYSNDYPEWVAFFDVDAHHHRAGSMTCDRSEFIGRNGSLVDPMALRSQRLLGRVGAALDPCAAIQAPLDLDPGETREIVFRLGAARNVDEAQQLVHRMRLPGAAAMALQAVQRHWDEALGAVQVHTPDAALNQLTNGWLVYQTLACRMWARSGYYQSGGAYGFRDQLQDAMALVHTRPDLLREQLLLCAAHQFVEGDVQHWWHPPVGRGVRTHISDDYLWLPLGLSRYLECTGDRSILDESVSFLDGRAVAPQDESNFELPMRSSESGTLYQHARRALLHGLRLGEHGLPLMDGGDWNDGMNRVGHEGRGESVWLGFFLCEVLRQFAPLAQSLDDDALAVRCEAERKALAQQLELHGWDGAWYRRAFFDNGAPLGSSESPECQIDSIAQSWAVLSGVAPPAHARQAMDALAVRLVSPVQGLVKLLDPPFNGAGPDPGYIRGYVPGVRENGGQYTHGAIWAAMAFAELGDVQRAWQLLDIINPVNHGRTPAELNVYKVEPYVMAADVYSVAPHVGRGGWSWYTGSAGWMYRLIIEQLLGIHLEHRDGQAWLRLAPRLPAHWPGFKFSYRYRSSHYQVMVEQVETGTKAALTMDGQPQATISLPLRDDGLTHEALLRLPPNAGCIPRAKEDNRA</sequence>
<feature type="region of interest" description="Disordered" evidence="3">
    <location>
        <begin position="2059"/>
        <end position="2106"/>
    </location>
</feature>
<keyword evidence="4" id="KW-0472">Membrane</keyword>
<protein>
    <submittedName>
        <fullName evidence="9">Cellobiose phosphorylase</fullName>
    </submittedName>
</protein>
<dbReference type="GO" id="GO:0016757">
    <property type="term" value="F:glycosyltransferase activity"/>
    <property type="evidence" value="ECO:0007669"/>
    <property type="project" value="UniProtKB-KW"/>
</dbReference>
<dbReference type="GO" id="GO:0005975">
    <property type="term" value="P:carbohydrate metabolic process"/>
    <property type="evidence" value="ECO:0007669"/>
    <property type="project" value="InterPro"/>
</dbReference>
<dbReference type="InterPro" id="IPR033432">
    <property type="entry name" value="GH94_catalytic"/>
</dbReference>
<dbReference type="CDD" id="cd11753">
    <property type="entry name" value="GH94N_ChvB_NdvB_2_like"/>
    <property type="match status" value="1"/>
</dbReference>
<organism evidence="9 10">
    <name type="scientific">Roseateles toxinivorans</name>
    <dbReference type="NCBI Taxonomy" id="270368"/>
    <lineage>
        <taxon>Bacteria</taxon>
        <taxon>Pseudomonadati</taxon>
        <taxon>Pseudomonadota</taxon>
        <taxon>Betaproteobacteria</taxon>
        <taxon>Burkholderiales</taxon>
        <taxon>Sphaerotilaceae</taxon>
        <taxon>Roseateles</taxon>
    </lineage>
</organism>
<dbReference type="Gene3D" id="1.50.10.140">
    <property type="match status" value="2"/>
</dbReference>
<evidence type="ECO:0000256" key="3">
    <source>
        <dbReference type="SAM" id="MobiDB-lite"/>
    </source>
</evidence>
<dbReference type="OrthoDB" id="9769991at2"/>
<feature type="compositionally biased region" description="Basic and acidic residues" evidence="3">
    <location>
        <begin position="2059"/>
        <end position="2070"/>
    </location>
</feature>
<dbReference type="SUPFAM" id="SSF48208">
    <property type="entry name" value="Six-hairpin glycosidases"/>
    <property type="match status" value="1"/>
</dbReference>
<dbReference type="Pfam" id="PF06165">
    <property type="entry name" value="GH94_b-supersand"/>
    <property type="match status" value="2"/>
</dbReference>
<evidence type="ECO:0000256" key="2">
    <source>
        <dbReference type="ARBA" id="ARBA00022679"/>
    </source>
</evidence>
<evidence type="ECO:0000256" key="1">
    <source>
        <dbReference type="ARBA" id="ARBA00022676"/>
    </source>
</evidence>
<dbReference type="Pfam" id="PF10091">
    <property type="entry name" value="Glycoamylase"/>
    <property type="match status" value="1"/>
</dbReference>
<dbReference type="PANTHER" id="PTHR37469">
    <property type="entry name" value="CELLOBIONIC ACID PHOSPHORYLASE-RELATED"/>
    <property type="match status" value="1"/>
</dbReference>
<dbReference type="CDD" id="cd11756">
    <property type="entry name" value="GH94N_ChvB_NdvB_1_like"/>
    <property type="match status" value="1"/>
</dbReference>
<dbReference type="InterPro" id="IPR037820">
    <property type="entry name" value="GH94N_NdvB"/>
</dbReference>
<feature type="transmembrane region" description="Helical" evidence="4">
    <location>
        <begin position="434"/>
        <end position="454"/>
    </location>
</feature>
<evidence type="ECO:0000259" key="8">
    <source>
        <dbReference type="Pfam" id="PF17167"/>
    </source>
</evidence>
<feature type="domain" description="Glycoamylase-like" evidence="7">
    <location>
        <begin position="1350"/>
        <end position="1548"/>
    </location>
</feature>
<dbReference type="InterPro" id="IPR011013">
    <property type="entry name" value="Gal_mutarotase_sf_dom"/>
</dbReference>
<comment type="caution">
    <text evidence="9">The sequence shown here is derived from an EMBL/GenBank/DDBJ whole genome shotgun (WGS) entry which is preliminary data.</text>
</comment>
<feature type="domain" description="Glycoside hydrolase family 65 C-terminal" evidence="5">
    <location>
        <begin position="2845"/>
        <end position="2877"/>
    </location>
</feature>
<evidence type="ECO:0000313" key="10">
    <source>
        <dbReference type="Proteomes" id="UP000295361"/>
    </source>
</evidence>
<feature type="domain" description="Glycosyl hydrolase 94 supersandwich" evidence="6">
    <location>
        <begin position="2126"/>
        <end position="2395"/>
    </location>
</feature>
<keyword evidence="4" id="KW-1133">Transmembrane helix</keyword>
<dbReference type="InterPro" id="IPR008928">
    <property type="entry name" value="6-hairpin_glycosidase_sf"/>
</dbReference>
<keyword evidence="4" id="KW-0812">Transmembrane</keyword>
<gene>
    <name evidence="9" type="ORF">DES47_104567</name>
</gene>
<keyword evidence="2" id="KW-0808">Transferase</keyword>
<dbReference type="GO" id="GO:0030246">
    <property type="term" value="F:carbohydrate binding"/>
    <property type="evidence" value="ECO:0007669"/>
    <property type="project" value="InterPro"/>
</dbReference>
<dbReference type="InterPro" id="IPR012341">
    <property type="entry name" value="6hp_glycosidase-like_sf"/>
</dbReference>
<keyword evidence="10" id="KW-1185">Reference proteome</keyword>
<dbReference type="Pfam" id="PF17167">
    <property type="entry name" value="Glyco_hydro_94"/>
    <property type="match status" value="1"/>
</dbReference>
<dbReference type="Proteomes" id="UP000295361">
    <property type="component" value="Unassembled WGS sequence"/>
</dbReference>
<dbReference type="InParanoid" id="A0A4R6QN09"/>
<dbReference type="InterPro" id="IPR010383">
    <property type="entry name" value="Glyco_hydrolase_94_b-supersand"/>
</dbReference>
<feature type="domain" description="Glycosyl hydrolase 94 catalytic" evidence="8">
    <location>
        <begin position="2410"/>
        <end position="2834"/>
    </location>
</feature>
<evidence type="ECO:0000256" key="4">
    <source>
        <dbReference type="SAM" id="Phobius"/>
    </source>
</evidence>
<keyword evidence="1" id="KW-0328">Glycosyltransferase</keyword>
<dbReference type="Gene3D" id="2.70.98.40">
    <property type="entry name" value="Glycoside hydrolase, family 65, N-terminal domain"/>
    <property type="match status" value="2"/>
</dbReference>
<evidence type="ECO:0000313" key="9">
    <source>
        <dbReference type="EMBL" id="TDP64278.1"/>
    </source>
</evidence>
<accession>A0A4R6QN09</accession>
<feature type="transmembrane region" description="Helical" evidence="4">
    <location>
        <begin position="466"/>
        <end position="494"/>
    </location>
</feature>
<dbReference type="InterPro" id="IPR019282">
    <property type="entry name" value="Glycoamylase-like_cons_dom"/>
</dbReference>